<keyword evidence="1" id="KW-1133">Transmembrane helix</keyword>
<dbReference type="AlphaFoldDB" id="A0A8B8BH23"/>
<protein>
    <submittedName>
        <fullName evidence="4">Uncharacterized protein LOC111110456</fullName>
    </submittedName>
</protein>
<feature type="signal peptide" evidence="2">
    <location>
        <begin position="1"/>
        <end position="27"/>
    </location>
</feature>
<reference evidence="4" key="1">
    <citation type="submission" date="2025-08" db="UniProtKB">
        <authorList>
            <consortium name="RefSeq"/>
        </authorList>
    </citation>
    <scope>IDENTIFICATION</scope>
    <source>
        <tissue evidence="4">Whole sample</tissue>
    </source>
</reference>
<keyword evidence="2" id="KW-0732">Signal</keyword>
<keyword evidence="1" id="KW-0812">Transmembrane</keyword>
<proteinExistence type="predicted"/>
<keyword evidence="3" id="KW-1185">Reference proteome</keyword>
<sequence>MDLHGFLVLKLLLFEAVLFTMFQLIECRMLDGYKFPVYTTEFCPRNESEWLERSSLFNCTGEDNTYACFPNDEITELIEFCYPLQIIAIPPGLCLFLSKARSKMEAHDCKTFEYGCPESPYRGSTIFKYPSCVSIGNGCFIAESFCERSSSISKTQGITTADTISTTLSDISSVQHKTSTNVWIGIAIFLGIFTTISITGCITFIVFRKKKLSRRGNVDEEDPNGSEFSSLLHDQNDVETYNCKEAYVTAVMAYW</sequence>
<organism evidence="3 4">
    <name type="scientific">Crassostrea virginica</name>
    <name type="common">Eastern oyster</name>
    <dbReference type="NCBI Taxonomy" id="6565"/>
    <lineage>
        <taxon>Eukaryota</taxon>
        <taxon>Metazoa</taxon>
        <taxon>Spiralia</taxon>
        <taxon>Lophotrochozoa</taxon>
        <taxon>Mollusca</taxon>
        <taxon>Bivalvia</taxon>
        <taxon>Autobranchia</taxon>
        <taxon>Pteriomorphia</taxon>
        <taxon>Ostreida</taxon>
        <taxon>Ostreoidea</taxon>
        <taxon>Ostreidae</taxon>
        <taxon>Crassostrea</taxon>
    </lineage>
</organism>
<dbReference type="Proteomes" id="UP000694844">
    <property type="component" value="Chromosome 8"/>
</dbReference>
<accession>A0A8B8BH23</accession>
<evidence type="ECO:0000256" key="1">
    <source>
        <dbReference type="SAM" id="Phobius"/>
    </source>
</evidence>
<evidence type="ECO:0000256" key="2">
    <source>
        <dbReference type="SAM" id="SignalP"/>
    </source>
</evidence>
<gene>
    <name evidence="4" type="primary">LOC111110456</name>
</gene>
<dbReference type="RefSeq" id="XP_022302667.1">
    <property type="nucleotide sequence ID" value="XM_022446959.1"/>
</dbReference>
<evidence type="ECO:0000313" key="4">
    <source>
        <dbReference type="RefSeq" id="XP_022302667.1"/>
    </source>
</evidence>
<feature type="transmembrane region" description="Helical" evidence="1">
    <location>
        <begin position="182"/>
        <end position="207"/>
    </location>
</feature>
<keyword evidence="1" id="KW-0472">Membrane</keyword>
<dbReference type="KEGG" id="cvn:111110456"/>
<dbReference type="GeneID" id="111110456"/>
<feature type="chain" id="PRO_5034132423" evidence="2">
    <location>
        <begin position="28"/>
        <end position="255"/>
    </location>
</feature>
<name>A0A8B8BH23_CRAVI</name>
<evidence type="ECO:0000313" key="3">
    <source>
        <dbReference type="Proteomes" id="UP000694844"/>
    </source>
</evidence>